<dbReference type="GO" id="GO:0055085">
    <property type="term" value="P:transmembrane transport"/>
    <property type="evidence" value="ECO:0007669"/>
    <property type="project" value="InterPro"/>
</dbReference>
<dbReference type="EMBL" id="CP036402">
    <property type="protein sequence ID" value="QBI19528.1"/>
    <property type="molecule type" value="Genomic_DNA"/>
</dbReference>
<feature type="transmembrane region" description="Helical" evidence="7">
    <location>
        <begin position="37"/>
        <end position="59"/>
    </location>
</feature>
<keyword evidence="2 7" id="KW-0813">Transport</keyword>
<dbReference type="InterPro" id="IPR035906">
    <property type="entry name" value="MetI-like_sf"/>
</dbReference>
<dbReference type="KEGG" id="erz:ER308_08170"/>
<dbReference type="Gene3D" id="1.10.3720.10">
    <property type="entry name" value="MetI-like"/>
    <property type="match status" value="1"/>
</dbReference>
<gene>
    <name evidence="10" type="ORF">ER308_08170</name>
</gene>
<comment type="subcellular location">
    <subcellularLocation>
        <location evidence="1 7">Cell membrane</location>
        <topology evidence="1 7">Multi-pass membrane protein</topology>
    </subcellularLocation>
</comment>
<evidence type="ECO:0000256" key="8">
    <source>
        <dbReference type="SAM" id="MobiDB-lite"/>
    </source>
</evidence>
<organism evidence="10 11">
    <name type="scientific">Egibacter rhizosphaerae</name>
    <dbReference type="NCBI Taxonomy" id="1670831"/>
    <lineage>
        <taxon>Bacteria</taxon>
        <taxon>Bacillati</taxon>
        <taxon>Actinomycetota</taxon>
        <taxon>Nitriliruptoria</taxon>
        <taxon>Egibacterales</taxon>
        <taxon>Egibacteraceae</taxon>
        <taxon>Egibacter</taxon>
    </lineage>
</organism>
<dbReference type="AlphaFoldDB" id="A0A411YE95"/>
<feature type="transmembrane region" description="Helical" evidence="7">
    <location>
        <begin position="131"/>
        <end position="149"/>
    </location>
</feature>
<evidence type="ECO:0000259" key="9">
    <source>
        <dbReference type="PROSITE" id="PS50928"/>
    </source>
</evidence>
<evidence type="ECO:0000256" key="5">
    <source>
        <dbReference type="ARBA" id="ARBA00022989"/>
    </source>
</evidence>
<sequence>MTTTRDTTDSATSSPEPSAGQLVRERQSRRRQLRARIAVHGILVGYTLVALAPIAMIVMNSLKERAAIFDSPFAPPTPETFSGDGYESVFNRADFVTYFANSITVTVASVVLTVLFAAMAAFALTEYRVKIAPFLLAYLALGIMVPIRLGTVSILQLMNQLGLVNTRTALVLVYVAMGLPLAVVLLTQFFRQAPTELREAARVDGASEYRVFAILLPIVRPGLAAVAVASMLPIWNDLWFPLILAPSDATSTVTLAVQQFIGQFSADWNAVLATLTLGALPLILLYLVFARQFVRGLTAGVGK</sequence>
<dbReference type="CDD" id="cd06261">
    <property type="entry name" value="TM_PBP2"/>
    <property type="match status" value="1"/>
</dbReference>
<dbReference type="InterPro" id="IPR000515">
    <property type="entry name" value="MetI-like"/>
</dbReference>
<dbReference type="SUPFAM" id="SSF161098">
    <property type="entry name" value="MetI-like"/>
    <property type="match status" value="1"/>
</dbReference>
<dbReference type="PROSITE" id="PS50928">
    <property type="entry name" value="ABC_TM1"/>
    <property type="match status" value="1"/>
</dbReference>
<feature type="compositionally biased region" description="Low complexity" evidence="8">
    <location>
        <begin position="1"/>
        <end position="14"/>
    </location>
</feature>
<evidence type="ECO:0000313" key="11">
    <source>
        <dbReference type="Proteomes" id="UP000291469"/>
    </source>
</evidence>
<reference evidence="10 11" key="1">
    <citation type="submission" date="2019-01" db="EMBL/GenBank/DDBJ databases">
        <title>Egibacter rhizosphaerae EGI 80759T.</title>
        <authorList>
            <person name="Chen D.-D."/>
            <person name="Tian Y."/>
            <person name="Jiao J.-Y."/>
            <person name="Zhang X.-T."/>
            <person name="Zhang Y.-G."/>
            <person name="Zhang Y."/>
            <person name="Xiao M."/>
            <person name="Shu W.-S."/>
            <person name="Li W.-J."/>
        </authorList>
    </citation>
    <scope>NUCLEOTIDE SEQUENCE [LARGE SCALE GENOMIC DNA]</scope>
    <source>
        <strain evidence="10 11">EGI 80759</strain>
    </source>
</reference>
<feature type="domain" description="ABC transmembrane type-1" evidence="9">
    <location>
        <begin position="99"/>
        <end position="289"/>
    </location>
</feature>
<keyword evidence="6 7" id="KW-0472">Membrane</keyword>
<name>A0A411YE95_9ACTN</name>
<proteinExistence type="inferred from homology"/>
<dbReference type="Proteomes" id="UP000291469">
    <property type="component" value="Chromosome"/>
</dbReference>
<evidence type="ECO:0000256" key="2">
    <source>
        <dbReference type="ARBA" id="ARBA00022448"/>
    </source>
</evidence>
<dbReference type="GO" id="GO:0005886">
    <property type="term" value="C:plasma membrane"/>
    <property type="evidence" value="ECO:0007669"/>
    <property type="project" value="UniProtKB-SubCell"/>
</dbReference>
<protein>
    <submittedName>
        <fullName evidence="10">Carbohydrate ABC transporter permease</fullName>
    </submittedName>
</protein>
<dbReference type="PANTHER" id="PTHR43744">
    <property type="entry name" value="ABC TRANSPORTER PERMEASE PROTEIN MG189-RELATED-RELATED"/>
    <property type="match status" value="1"/>
</dbReference>
<dbReference type="PANTHER" id="PTHR43744:SF12">
    <property type="entry name" value="ABC TRANSPORTER PERMEASE PROTEIN MG189-RELATED"/>
    <property type="match status" value="1"/>
</dbReference>
<dbReference type="RefSeq" id="WP_131154525.1">
    <property type="nucleotide sequence ID" value="NZ_CP036402.1"/>
</dbReference>
<accession>A0A411YE95</accession>
<dbReference type="Pfam" id="PF00528">
    <property type="entry name" value="BPD_transp_1"/>
    <property type="match status" value="1"/>
</dbReference>
<comment type="similarity">
    <text evidence="7">Belongs to the binding-protein-dependent transport system permease family.</text>
</comment>
<feature type="transmembrane region" description="Helical" evidence="7">
    <location>
        <begin position="211"/>
        <end position="235"/>
    </location>
</feature>
<keyword evidence="3" id="KW-1003">Cell membrane</keyword>
<evidence type="ECO:0000256" key="6">
    <source>
        <dbReference type="ARBA" id="ARBA00023136"/>
    </source>
</evidence>
<feature type="region of interest" description="Disordered" evidence="8">
    <location>
        <begin position="1"/>
        <end position="26"/>
    </location>
</feature>
<feature type="transmembrane region" description="Helical" evidence="7">
    <location>
        <begin position="98"/>
        <end position="124"/>
    </location>
</feature>
<keyword evidence="5 7" id="KW-1133">Transmembrane helix</keyword>
<evidence type="ECO:0000256" key="3">
    <source>
        <dbReference type="ARBA" id="ARBA00022475"/>
    </source>
</evidence>
<keyword evidence="11" id="KW-1185">Reference proteome</keyword>
<evidence type="ECO:0000256" key="1">
    <source>
        <dbReference type="ARBA" id="ARBA00004651"/>
    </source>
</evidence>
<feature type="transmembrane region" description="Helical" evidence="7">
    <location>
        <begin position="169"/>
        <end position="190"/>
    </location>
</feature>
<dbReference type="OrthoDB" id="61122at2"/>
<evidence type="ECO:0000313" key="10">
    <source>
        <dbReference type="EMBL" id="QBI19528.1"/>
    </source>
</evidence>
<feature type="transmembrane region" description="Helical" evidence="7">
    <location>
        <begin position="270"/>
        <end position="289"/>
    </location>
</feature>
<evidence type="ECO:0000256" key="4">
    <source>
        <dbReference type="ARBA" id="ARBA00022692"/>
    </source>
</evidence>
<keyword evidence="4 7" id="KW-0812">Transmembrane</keyword>
<evidence type="ECO:0000256" key="7">
    <source>
        <dbReference type="RuleBase" id="RU363032"/>
    </source>
</evidence>